<dbReference type="EMBL" id="MU267601">
    <property type="protein sequence ID" value="KAH7915366.1"/>
    <property type="molecule type" value="Genomic_DNA"/>
</dbReference>
<comment type="caution">
    <text evidence="1">The sequence shown here is derived from an EMBL/GenBank/DDBJ whole genome shotgun (WGS) entry which is preliminary data.</text>
</comment>
<gene>
    <name evidence="1" type="ORF">BJ138DRAFT_121927</name>
</gene>
<sequence>MDFLHLGSAPQGFLTHPMIDLSVMNTWTHGLSFCDANDMPPNRLLRKFDSMSTPRVLHAVALAGQLAALVALAHYLLYPPRFVITLDVSEQGPREIFLLIMAAASLSSPWSWRMIPSVLIFLAFILRLPGVPTPGDLSFATLLLAFYFHTIVLHLPNAPGPMFLLNPQSALPLSSLLLHGVTQVFLPIAGYFLPALLFASWLVSNSMQDTFLAQIGFQATPMDSRIIFLLLFATEILLILYAFGMGLLTFRPPLSAHSSRWDRYSGTLGVQARKCFIRSLVTYEKYTFPPPFNLLQLLLIRAPATLLFLYKDGQFSSIRAADRVLWRITVGWIGLLMSGIWLWGFL</sequence>
<name>A0ACB8AP93_9AGAM</name>
<proteinExistence type="predicted"/>
<evidence type="ECO:0000313" key="1">
    <source>
        <dbReference type="EMBL" id="KAH7915366.1"/>
    </source>
</evidence>
<evidence type="ECO:0000313" key="2">
    <source>
        <dbReference type="Proteomes" id="UP000790377"/>
    </source>
</evidence>
<dbReference type="Proteomes" id="UP000790377">
    <property type="component" value="Unassembled WGS sequence"/>
</dbReference>
<reference evidence="1" key="1">
    <citation type="journal article" date="2021" name="New Phytol.">
        <title>Evolutionary innovations through gain and loss of genes in the ectomycorrhizal Boletales.</title>
        <authorList>
            <person name="Wu G."/>
            <person name="Miyauchi S."/>
            <person name="Morin E."/>
            <person name="Kuo A."/>
            <person name="Drula E."/>
            <person name="Varga T."/>
            <person name="Kohler A."/>
            <person name="Feng B."/>
            <person name="Cao Y."/>
            <person name="Lipzen A."/>
            <person name="Daum C."/>
            <person name="Hundley H."/>
            <person name="Pangilinan J."/>
            <person name="Johnson J."/>
            <person name="Barry K."/>
            <person name="LaButti K."/>
            <person name="Ng V."/>
            <person name="Ahrendt S."/>
            <person name="Min B."/>
            <person name="Choi I.G."/>
            <person name="Park H."/>
            <person name="Plett J.M."/>
            <person name="Magnuson J."/>
            <person name="Spatafora J.W."/>
            <person name="Nagy L.G."/>
            <person name="Henrissat B."/>
            <person name="Grigoriev I.V."/>
            <person name="Yang Z.L."/>
            <person name="Xu J."/>
            <person name="Martin F.M."/>
        </authorList>
    </citation>
    <scope>NUCLEOTIDE SEQUENCE</scope>
    <source>
        <strain evidence="1">ATCC 28755</strain>
    </source>
</reference>
<accession>A0ACB8AP93</accession>
<protein>
    <submittedName>
        <fullName evidence="1">Uncharacterized protein</fullName>
    </submittedName>
</protein>
<organism evidence="1 2">
    <name type="scientific">Hygrophoropsis aurantiaca</name>
    <dbReference type="NCBI Taxonomy" id="72124"/>
    <lineage>
        <taxon>Eukaryota</taxon>
        <taxon>Fungi</taxon>
        <taxon>Dikarya</taxon>
        <taxon>Basidiomycota</taxon>
        <taxon>Agaricomycotina</taxon>
        <taxon>Agaricomycetes</taxon>
        <taxon>Agaricomycetidae</taxon>
        <taxon>Boletales</taxon>
        <taxon>Coniophorineae</taxon>
        <taxon>Hygrophoropsidaceae</taxon>
        <taxon>Hygrophoropsis</taxon>
    </lineage>
</organism>
<keyword evidence="2" id="KW-1185">Reference proteome</keyword>